<keyword evidence="2" id="KW-1185">Reference proteome</keyword>
<gene>
    <name evidence="1" type="ORF">RM520_04085</name>
</gene>
<reference evidence="1 2" key="1">
    <citation type="submission" date="2023-09" db="EMBL/GenBank/DDBJ databases">
        <authorList>
            <person name="Rey-Velasco X."/>
        </authorList>
    </citation>
    <scope>NUCLEOTIDE SEQUENCE [LARGE SCALE GENOMIC DNA]</scope>
    <source>
        <strain evidence="1 2">P007</strain>
    </source>
</reference>
<comment type="caution">
    <text evidence="1">The sequence shown here is derived from an EMBL/GenBank/DDBJ whole genome shotgun (WGS) entry which is preliminary data.</text>
</comment>
<name>A0ABU3BF67_9FLAO</name>
<dbReference type="InterPro" id="IPR052949">
    <property type="entry name" value="PA_immunity-related"/>
</dbReference>
<dbReference type="PANTHER" id="PTHR42999">
    <property type="entry name" value="ANTIBIOTIC RESISTANCE PROTEIN MCBG"/>
    <property type="match status" value="1"/>
</dbReference>
<dbReference type="InterPro" id="IPR001646">
    <property type="entry name" value="5peptide_repeat"/>
</dbReference>
<dbReference type="PANTHER" id="PTHR42999:SF1">
    <property type="entry name" value="PENTAPEPTIDE REPEAT-CONTAINING PROTEIN"/>
    <property type="match status" value="1"/>
</dbReference>
<dbReference type="Gene3D" id="2.160.20.80">
    <property type="entry name" value="E3 ubiquitin-protein ligase SopA"/>
    <property type="match status" value="1"/>
</dbReference>
<evidence type="ECO:0000313" key="2">
    <source>
        <dbReference type="Proteomes" id="UP001250662"/>
    </source>
</evidence>
<dbReference type="Proteomes" id="UP001250662">
    <property type="component" value="Unassembled WGS sequence"/>
</dbReference>
<sequence>MNKPFVADTHFKNEKFHQNPLAKADYEECVFEGCQFQNGYLDNQNFVDCTFKDCDLSNTNVANTIWNNVQFESCKLVGVSFDKSETTFLTIAFSQCNLTLAIFYELSLQKTDFSGCNLSQADFTSTDLTSSNFTDCNLDNTLFQNSILDKADLSNAFNFNINPEINSLKKTKFSKEELIGLLKKYDIVIV</sequence>
<protein>
    <submittedName>
        <fullName evidence="1">Pentapeptide repeat-containing protein</fullName>
    </submittedName>
</protein>
<accession>A0ABU3BF67</accession>
<evidence type="ECO:0000313" key="1">
    <source>
        <dbReference type="EMBL" id="MDT0620791.1"/>
    </source>
</evidence>
<dbReference type="Pfam" id="PF00805">
    <property type="entry name" value="Pentapeptide"/>
    <property type="match status" value="1"/>
</dbReference>
<dbReference type="EMBL" id="JAVRHU010000001">
    <property type="protein sequence ID" value="MDT0620791.1"/>
    <property type="molecule type" value="Genomic_DNA"/>
</dbReference>
<dbReference type="SUPFAM" id="SSF141571">
    <property type="entry name" value="Pentapeptide repeat-like"/>
    <property type="match status" value="1"/>
</dbReference>
<dbReference type="Pfam" id="PF13599">
    <property type="entry name" value="Pentapeptide_4"/>
    <property type="match status" value="1"/>
</dbReference>
<dbReference type="RefSeq" id="WP_311387058.1">
    <property type="nucleotide sequence ID" value="NZ_JAVRHU010000001.1"/>
</dbReference>
<proteinExistence type="predicted"/>
<organism evidence="1 2">
    <name type="scientific">Croceitalea vernalis</name>
    <dbReference type="NCBI Taxonomy" id="3075599"/>
    <lineage>
        <taxon>Bacteria</taxon>
        <taxon>Pseudomonadati</taxon>
        <taxon>Bacteroidota</taxon>
        <taxon>Flavobacteriia</taxon>
        <taxon>Flavobacteriales</taxon>
        <taxon>Flavobacteriaceae</taxon>
        <taxon>Croceitalea</taxon>
    </lineage>
</organism>